<dbReference type="AlphaFoldDB" id="A0A2S5SWJ6"/>
<sequence>MLACLLASGSTWAQTVYRCPGNHFTNSLTPKEAEAKGCRVVEGGNVTIVETRRPTPAARPAGTQAAPASAPAGSRVDPNEQRARDSDARRILEAELRREEEALAALRKEYNNGEPERRGDERNYQKYLDRVANLQAEIARKEADITSIRRELARLPAAAP</sequence>
<feature type="coiled-coil region" evidence="1">
    <location>
        <begin position="89"/>
        <end position="151"/>
    </location>
</feature>
<keyword evidence="4" id="KW-1185">Reference proteome</keyword>
<dbReference type="EMBL" id="PSNX01000004">
    <property type="protein sequence ID" value="PPE66947.1"/>
    <property type="molecule type" value="Genomic_DNA"/>
</dbReference>
<evidence type="ECO:0008006" key="5">
    <source>
        <dbReference type="Google" id="ProtNLM"/>
    </source>
</evidence>
<evidence type="ECO:0000256" key="2">
    <source>
        <dbReference type="SAM" id="MobiDB-lite"/>
    </source>
</evidence>
<feature type="compositionally biased region" description="Low complexity" evidence="2">
    <location>
        <begin position="54"/>
        <end position="75"/>
    </location>
</feature>
<comment type="caution">
    <text evidence="3">The sequence shown here is derived from an EMBL/GenBank/DDBJ whole genome shotgun (WGS) entry which is preliminary data.</text>
</comment>
<evidence type="ECO:0000313" key="4">
    <source>
        <dbReference type="Proteomes" id="UP000238605"/>
    </source>
</evidence>
<proteinExistence type="predicted"/>
<gene>
    <name evidence="3" type="ORF">C1704_05685</name>
</gene>
<feature type="region of interest" description="Disordered" evidence="2">
    <location>
        <begin position="51"/>
        <end position="88"/>
    </location>
</feature>
<protein>
    <recommendedName>
        <fullName evidence="5">DUF4124 domain-containing protein</fullName>
    </recommendedName>
</protein>
<evidence type="ECO:0000256" key="1">
    <source>
        <dbReference type="SAM" id="Coils"/>
    </source>
</evidence>
<evidence type="ECO:0000313" key="3">
    <source>
        <dbReference type="EMBL" id="PPE66947.1"/>
    </source>
</evidence>
<name>A0A2S5SWJ6_9BURK</name>
<feature type="compositionally biased region" description="Basic and acidic residues" evidence="2">
    <location>
        <begin position="77"/>
        <end position="88"/>
    </location>
</feature>
<dbReference type="Proteomes" id="UP000238605">
    <property type="component" value="Unassembled WGS sequence"/>
</dbReference>
<organism evidence="3 4">
    <name type="scientific">Caldimonas caldifontis</name>
    <dbReference type="NCBI Taxonomy" id="1452508"/>
    <lineage>
        <taxon>Bacteria</taxon>
        <taxon>Pseudomonadati</taxon>
        <taxon>Pseudomonadota</taxon>
        <taxon>Betaproteobacteria</taxon>
        <taxon>Burkholderiales</taxon>
        <taxon>Sphaerotilaceae</taxon>
        <taxon>Caldimonas</taxon>
    </lineage>
</organism>
<accession>A0A2S5SWJ6</accession>
<dbReference type="OrthoDB" id="5298561at2"/>
<reference evidence="3 4" key="1">
    <citation type="submission" date="2018-02" db="EMBL/GenBank/DDBJ databases">
        <title>Reclassifiation of [Polyangium] brachysporum DSM 7029 as Guopingzhaonella breviflexa gen. nov., sp. nov., a member of the family Comamonadaceae.</title>
        <authorList>
            <person name="Tang B."/>
        </authorList>
    </citation>
    <scope>NUCLEOTIDE SEQUENCE [LARGE SCALE GENOMIC DNA]</scope>
    <source>
        <strain evidence="3 4">BCRC 80649</strain>
    </source>
</reference>
<keyword evidence="1" id="KW-0175">Coiled coil</keyword>